<comment type="caution">
    <text evidence="2">The sequence shown here is derived from an EMBL/GenBank/DDBJ whole genome shotgun (WGS) entry which is preliminary data.</text>
</comment>
<evidence type="ECO:0000313" key="2">
    <source>
        <dbReference type="EMBL" id="KAA9156661.1"/>
    </source>
</evidence>
<sequence length="68" mass="6938">MATENDVQEAGQDAWLAEQAQEALTAIAELHEQAMATISVSGKGKTGESGQDSGWFDTGSGEGAPAAE</sequence>
<proteinExistence type="predicted"/>
<name>A0A5N0UZC5_9PSEU</name>
<dbReference type="EMBL" id="VMNW02000047">
    <property type="protein sequence ID" value="KAA9156661.1"/>
    <property type="molecule type" value="Genomic_DNA"/>
</dbReference>
<keyword evidence="3" id="KW-1185">Reference proteome</keyword>
<feature type="region of interest" description="Disordered" evidence="1">
    <location>
        <begin position="39"/>
        <end position="68"/>
    </location>
</feature>
<evidence type="ECO:0000313" key="3">
    <source>
        <dbReference type="Proteomes" id="UP000319769"/>
    </source>
</evidence>
<dbReference type="Proteomes" id="UP000319769">
    <property type="component" value="Unassembled WGS sequence"/>
</dbReference>
<accession>A0A5N0UZC5</accession>
<dbReference type="RefSeq" id="WP_144758012.1">
    <property type="nucleotide sequence ID" value="NZ_VMNW02000047.1"/>
</dbReference>
<reference evidence="2" key="1">
    <citation type="submission" date="2019-09" db="EMBL/GenBank/DDBJ databases">
        <authorList>
            <person name="Teo W.F.A."/>
            <person name="Duangmal K."/>
        </authorList>
    </citation>
    <scope>NUCLEOTIDE SEQUENCE [LARGE SCALE GENOMIC DNA]</scope>
    <source>
        <strain evidence="2">K81G1</strain>
    </source>
</reference>
<protein>
    <submittedName>
        <fullName evidence="2">Uncharacterized protein</fullName>
    </submittedName>
</protein>
<evidence type="ECO:0000256" key="1">
    <source>
        <dbReference type="SAM" id="MobiDB-lite"/>
    </source>
</evidence>
<dbReference type="AlphaFoldDB" id="A0A5N0UZC5"/>
<organism evidence="2 3">
    <name type="scientific">Amycolatopsis acidicola</name>
    <dbReference type="NCBI Taxonomy" id="2596893"/>
    <lineage>
        <taxon>Bacteria</taxon>
        <taxon>Bacillati</taxon>
        <taxon>Actinomycetota</taxon>
        <taxon>Actinomycetes</taxon>
        <taxon>Pseudonocardiales</taxon>
        <taxon>Pseudonocardiaceae</taxon>
        <taxon>Amycolatopsis</taxon>
    </lineage>
</organism>
<gene>
    <name evidence="2" type="ORF">FPZ12_026855</name>
</gene>